<dbReference type="Proteomes" id="UP000029644">
    <property type="component" value="Unassembled WGS sequence"/>
</dbReference>
<dbReference type="InterPro" id="IPR019554">
    <property type="entry name" value="Soluble_ligand-bd"/>
</dbReference>
<feature type="domain" description="Polysaccharide export protein N-terminal" evidence="3">
    <location>
        <begin position="48"/>
        <end position="136"/>
    </location>
</feature>
<dbReference type="Gene3D" id="3.30.1950.10">
    <property type="entry name" value="wza like domain"/>
    <property type="match status" value="1"/>
</dbReference>
<organism evidence="5 6">
    <name type="scientific">Algibacter lectus</name>
    <dbReference type="NCBI Taxonomy" id="221126"/>
    <lineage>
        <taxon>Bacteria</taxon>
        <taxon>Pseudomonadati</taxon>
        <taxon>Bacteroidota</taxon>
        <taxon>Flavobacteriia</taxon>
        <taxon>Flavobacteriales</taxon>
        <taxon>Flavobacteriaceae</taxon>
        <taxon>Algibacter</taxon>
    </lineage>
</organism>
<feature type="transmembrane region" description="Helical" evidence="2">
    <location>
        <begin position="236"/>
        <end position="254"/>
    </location>
</feature>
<keyword evidence="1" id="KW-0732">Signal</keyword>
<sequence>MKKLNQGLIITVITLLLINSCASSKDIQYFQNVEDGILKDSTAAFGAKIQSGDLLYINVATINAEAALPFNLYESPMLQNSNSIAKPIPYLVDDDGNINFPVLGKLNISGLSTKQLTEKLEVDLVEYITNPTINIRFANFRVSVLGEVAKPGSYQVLNERISVIEAIGLAGDLTIYGQRDNVLLVRIENGEKTFTTLDLTNKDLFNSPYYNLKQNDIIYISPNKTKVNSSAVGPNTGVIISSASLLITVLALIIK</sequence>
<evidence type="ECO:0000259" key="4">
    <source>
        <dbReference type="Pfam" id="PF10531"/>
    </source>
</evidence>
<keyword evidence="2" id="KW-1133">Transmembrane helix</keyword>
<dbReference type="Pfam" id="PF10531">
    <property type="entry name" value="SLBB"/>
    <property type="match status" value="1"/>
</dbReference>
<dbReference type="GO" id="GO:0015159">
    <property type="term" value="F:polysaccharide transmembrane transporter activity"/>
    <property type="evidence" value="ECO:0007669"/>
    <property type="project" value="InterPro"/>
</dbReference>
<proteinExistence type="predicted"/>
<keyword evidence="2" id="KW-0472">Membrane</keyword>
<dbReference type="Pfam" id="PF02563">
    <property type="entry name" value="Poly_export"/>
    <property type="match status" value="1"/>
</dbReference>
<protein>
    <submittedName>
        <fullName evidence="5">Polysaccharide export outer membrane protein</fullName>
    </submittedName>
</protein>
<dbReference type="RefSeq" id="WP_042506267.1">
    <property type="nucleotide sequence ID" value="NZ_BBNQ01000018.1"/>
</dbReference>
<reference evidence="5 6" key="1">
    <citation type="journal article" date="2014" name="Genome Announc.">
        <title>Draft Genome Sequences of Marine Flavobacterium Algibacter lectus Strains SS8 and NR4.</title>
        <authorList>
            <person name="Takatani N."/>
            <person name="Nakanishi M."/>
            <person name="Meirelles P."/>
            <person name="Mino S."/>
            <person name="Suda W."/>
            <person name="Oshima K."/>
            <person name="Hattori M."/>
            <person name="Ohkuma M."/>
            <person name="Hosokawa M."/>
            <person name="Miyashita K."/>
            <person name="Thompson F.L."/>
            <person name="Niwa A."/>
            <person name="Sawabe T."/>
            <person name="Sawabe T."/>
        </authorList>
    </citation>
    <scope>NUCLEOTIDE SEQUENCE [LARGE SCALE GENOMIC DNA]</scope>
    <source>
        <strain evidence="5 6">JCM 19300</strain>
    </source>
</reference>
<name>A0A090VHZ6_9FLAO</name>
<dbReference type="PANTHER" id="PTHR33619">
    <property type="entry name" value="POLYSACCHARIDE EXPORT PROTEIN GFCE-RELATED"/>
    <property type="match status" value="1"/>
</dbReference>
<evidence type="ECO:0000256" key="2">
    <source>
        <dbReference type="SAM" id="Phobius"/>
    </source>
</evidence>
<dbReference type="InterPro" id="IPR049712">
    <property type="entry name" value="Poly_export"/>
</dbReference>
<gene>
    <name evidence="5" type="ORF">JCM19300_527</name>
</gene>
<feature type="domain" description="Soluble ligand binding" evidence="4">
    <location>
        <begin position="142"/>
        <end position="191"/>
    </location>
</feature>
<dbReference type="InterPro" id="IPR003715">
    <property type="entry name" value="Poly_export_N"/>
</dbReference>
<accession>A0A090VHZ6</accession>
<comment type="caution">
    <text evidence="5">The sequence shown here is derived from an EMBL/GenBank/DDBJ whole genome shotgun (WGS) entry which is preliminary data.</text>
</comment>
<dbReference type="PANTHER" id="PTHR33619:SF3">
    <property type="entry name" value="POLYSACCHARIDE EXPORT PROTEIN GFCE-RELATED"/>
    <property type="match status" value="1"/>
</dbReference>
<dbReference type="EMBL" id="BBNQ01000018">
    <property type="protein sequence ID" value="GAL64390.1"/>
    <property type="molecule type" value="Genomic_DNA"/>
</dbReference>
<evidence type="ECO:0000313" key="5">
    <source>
        <dbReference type="EMBL" id="GAL64390.1"/>
    </source>
</evidence>
<evidence type="ECO:0000313" key="6">
    <source>
        <dbReference type="Proteomes" id="UP000029644"/>
    </source>
</evidence>
<evidence type="ECO:0000259" key="3">
    <source>
        <dbReference type="Pfam" id="PF02563"/>
    </source>
</evidence>
<evidence type="ECO:0000256" key="1">
    <source>
        <dbReference type="ARBA" id="ARBA00022729"/>
    </source>
</evidence>
<dbReference type="AlphaFoldDB" id="A0A090VHZ6"/>
<keyword evidence="2" id="KW-0812">Transmembrane</keyword>